<proteinExistence type="predicted"/>
<protein>
    <submittedName>
        <fullName evidence="2">UDP-glucose 6-dehydrogenase</fullName>
    </submittedName>
</protein>
<accession>A0AAD5RP89</accession>
<organism evidence="2 3">
    <name type="scientific">Zalerion maritima</name>
    <dbReference type="NCBI Taxonomy" id="339359"/>
    <lineage>
        <taxon>Eukaryota</taxon>
        <taxon>Fungi</taxon>
        <taxon>Dikarya</taxon>
        <taxon>Ascomycota</taxon>
        <taxon>Pezizomycotina</taxon>
        <taxon>Sordariomycetes</taxon>
        <taxon>Lulworthiomycetidae</taxon>
        <taxon>Lulworthiales</taxon>
        <taxon>Lulworthiaceae</taxon>
        <taxon>Zalerion</taxon>
    </lineage>
</organism>
<dbReference type="AlphaFoldDB" id="A0AAD5RP89"/>
<dbReference type="EMBL" id="JAKWBI020000206">
    <property type="protein sequence ID" value="KAJ2899147.1"/>
    <property type="molecule type" value="Genomic_DNA"/>
</dbReference>
<evidence type="ECO:0000313" key="2">
    <source>
        <dbReference type="EMBL" id="KAJ2899147.1"/>
    </source>
</evidence>
<evidence type="ECO:0000256" key="1">
    <source>
        <dbReference type="SAM" id="MobiDB-lite"/>
    </source>
</evidence>
<keyword evidence="3" id="KW-1185">Reference proteome</keyword>
<name>A0AAD5RP89_9PEZI</name>
<gene>
    <name evidence="2" type="ORF">MKZ38_003394</name>
</gene>
<sequence length="296" mass="33426">MQQSGRDPPIDPPSPSLWKNIDRTKLPPLLRDLPDVMPHPPIPKFPNDSLASFGGHGTLEALQVTDMLEQEGIPACMCGVSALIYYGARRLREDWEICVPDVNFKQAENLFKSASCSAEYIQMPSWPYHQVGSLQHTYPRFKKKGIAFKFVLIPDWDAHFECDASNFQISSNGLSYPRLDVLLQSLIDTQDKLALIDLIDGTDLSEQWGHDHLCLDGTTDLEWAKKKNKQIVEANGGNAYTALAVSTQNISRKDLWDSLVRKKGARRGWKTPDTLFSTQYRLHGSPDPWTQDRQCS</sequence>
<comment type="caution">
    <text evidence="2">The sequence shown here is derived from an EMBL/GenBank/DDBJ whole genome shotgun (WGS) entry which is preliminary data.</text>
</comment>
<feature type="region of interest" description="Disordered" evidence="1">
    <location>
        <begin position="1"/>
        <end position="21"/>
    </location>
</feature>
<evidence type="ECO:0000313" key="3">
    <source>
        <dbReference type="Proteomes" id="UP001201980"/>
    </source>
</evidence>
<dbReference type="Proteomes" id="UP001201980">
    <property type="component" value="Unassembled WGS sequence"/>
</dbReference>
<reference evidence="2" key="1">
    <citation type="submission" date="2022-07" db="EMBL/GenBank/DDBJ databases">
        <title>Draft genome sequence of Zalerion maritima ATCC 34329, a (micro)plastics degrading marine fungus.</title>
        <authorList>
            <person name="Paco A."/>
            <person name="Goncalves M.F.M."/>
            <person name="Rocha-Santos T.A.P."/>
            <person name="Alves A."/>
        </authorList>
    </citation>
    <scope>NUCLEOTIDE SEQUENCE</scope>
    <source>
        <strain evidence="2">ATCC 34329</strain>
    </source>
</reference>